<protein>
    <recommendedName>
        <fullName evidence="5">NADP-dependent oxidoreductase domain-containing protein</fullName>
    </recommendedName>
</protein>
<name>Q5KD52_CRYD1</name>
<organism evidence="6 7">
    <name type="scientific">Cryptococcus deneoformans (strain JEC21 / ATCC MYA-565)</name>
    <name type="common">Cryptococcus neoformans var. neoformans serotype D</name>
    <dbReference type="NCBI Taxonomy" id="214684"/>
    <lineage>
        <taxon>Eukaryota</taxon>
        <taxon>Fungi</taxon>
        <taxon>Dikarya</taxon>
        <taxon>Basidiomycota</taxon>
        <taxon>Agaricomycotina</taxon>
        <taxon>Tremellomycetes</taxon>
        <taxon>Tremellales</taxon>
        <taxon>Cryptococcaceae</taxon>
        <taxon>Cryptococcus</taxon>
        <taxon>Cryptococcus neoformans species complex</taxon>
    </lineage>
</organism>
<dbReference type="eggNOG" id="KOG1577">
    <property type="taxonomic scope" value="Eukaryota"/>
</dbReference>
<evidence type="ECO:0000256" key="3">
    <source>
        <dbReference type="PIRSR" id="PIRSR000097-3"/>
    </source>
</evidence>
<evidence type="ECO:0000259" key="5">
    <source>
        <dbReference type="Pfam" id="PF00248"/>
    </source>
</evidence>
<dbReference type="KEGG" id="cne:CNH03320"/>
<dbReference type="PRINTS" id="PR00069">
    <property type="entry name" value="ALDKETRDTASE"/>
</dbReference>
<dbReference type="Pfam" id="PF00248">
    <property type="entry name" value="Aldo_ket_red"/>
    <property type="match status" value="1"/>
</dbReference>
<dbReference type="InterPro" id="IPR023210">
    <property type="entry name" value="NADP_OxRdtase_dom"/>
</dbReference>
<dbReference type="PaxDb" id="214684-Q5KD52"/>
<dbReference type="STRING" id="214684.Q5KD52"/>
<dbReference type="GO" id="GO:0005829">
    <property type="term" value="C:cytosol"/>
    <property type="evidence" value="ECO:0000318"/>
    <property type="project" value="GO_Central"/>
</dbReference>
<dbReference type="InterPro" id="IPR036812">
    <property type="entry name" value="NAD(P)_OxRdtase_dom_sf"/>
</dbReference>
<dbReference type="InParanoid" id="Q5KD52"/>
<evidence type="ECO:0000256" key="1">
    <source>
        <dbReference type="PIRSR" id="PIRSR000097-1"/>
    </source>
</evidence>
<gene>
    <name evidence="6" type="ordered locus">CNH03320</name>
</gene>
<reference evidence="6 7" key="1">
    <citation type="journal article" date="2005" name="Science">
        <title>The genome of the basidiomycetous yeast and human pathogen Cryptococcus neoformans.</title>
        <authorList>
            <person name="Loftus B.J."/>
            <person name="Fung E."/>
            <person name="Roncaglia P."/>
            <person name="Rowley D."/>
            <person name="Amedeo P."/>
            <person name="Bruno D."/>
            <person name="Vamathevan J."/>
            <person name="Miranda M."/>
            <person name="Anderson I.J."/>
            <person name="Fraser J.A."/>
            <person name="Allen J.E."/>
            <person name="Bosdet I.E."/>
            <person name="Brent M.R."/>
            <person name="Chiu R."/>
            <person name="Doering T.L."/>
            <person name="Donlin M.J."/>
            <person name="D'Souza C.A."/>
            <person name="Fox D.S."/>
            <person name="Grinberg V."/>
            <person name="Fu J."/>
            <person name="Fukushima M."/>
            <person name="Haas B.J."/>
            <person name="Huang J.C."/>
            <person name="Janbon G."/>
            <person name="Jones S.J."/>
            <person name="Koo H.L."/>
            <person name="Krzywinski M.I."/>
            <person name="Kwon-Chung J.K."/>
            <person name="Lengeler K.B."/>
            <person name="Maiti R."/>
            <person name="Marra M.A."/>
            <person name="Marra R.E."/>
            <person name="Mathewson C.A."/>
            <person name="Mitchell T.G."/>
            <person name="Pertea M."/>
            <person name="Riggs F.R."/>
            <person name="Salzberg S.L."/>
            <person name="Schein J.E."/>
            <person name="Shvartsbeyn A."/>
            <person name="Shin H."/>
            <person name="Shumway M."/>
            <person name="Specht C.A."/>
            <person name="Suh B.B."/>
            <person name="Tenney A."/>
            <person name="Utterback T.R."/>
            <person name="Wickes B.L."/>
            <person name="Wortman J.R."/>
            <person name="Wye N.H."/>
            <person name="Kronstad J.W."/>
            <person name="Lodge J.K."/>
            <person name="Heitman J."/>
            <person name="Davis R.W."/>
            <person name="Fraser C.M."/>
            <person name="Hyman R.W."/>
        </authorList>
    </citation>
    <scope>NUCLEOTIDE SEQUENCE [LARGE SCALE GENOMIC DNA]</scope>
    <source>
        <strain evidence="7">JEC21 / ATCC MYA-565</strain>
    </source>
</reference>
<dbReference type="OrthoDB" id="416253at2759"/>
<evidence type="ECO:0000256" key="2">
    <source>
        <dbReference type="PIRSR" id="PIRSR000097-2"/>
    </source>
</evidence>
<dbReference type="AlphaFoldDB" id="Q5KD52"/>
<dbReference type="CDD" id="cd19120">
    <property type="entry name" value="AKR_AKR3C2-3"/>
    <property type="match status" value="1"/>
</dbReference>
<dbReference type="RefSeq" id="XP_024513401.1">
    <property type="nucleotide sequence ID" value="XM_024657731.1"/>
</dbReference>
<sequence>MPFGEITLNDGHRIPAIAFGTWKIPKEVTPFQVGQAIDVGFDHIDTAQVYHNEEEVGQAIKESGLSRNQLWVTTKWSGIDGKGARQSIGESLEKLGLEYLDLYLIHSPQVTKGDIKGAWKELETLQKEGKTKSIGVSKQVYYQTIFFASLSDVWDSFNKEQLQELLAHATVKPVVNQILLHPYVITRTAPLLEYLEEQNIVAEGYSTLIPLTSRPGGPVDKPVNQIAERLNVKPEQVLLAWSRAKRAIPVTTSSRKARLEGYLDVGDITLTEDDVKAIDKAGAKGELWFDCKARFEKVLIGAVFLIALIWLFKTYCRH</sequence>
<feature type="domain" description="NADP-dependent oxidoreductase" evidence="5">
    <location>
        <begin position="17"/>
        <end position="281"/>
    </location>
</feature>
<dbReference type="SMR" id="Q5KD52"/>
<dbReference type="Gene3D" id="3.20.20.100">
    <property type="entry name" value="NADP-dependent oxidoreductase domain"/>
    <property type="match status" value="1"/>
</dbReference>
<dbReference type="GO" id="GO:0016652">
    <property type="term" value="F:oxidoreductase activity, acting on NAD(P)H as acceptor"/>
    <property type="evidence" value="ECO:0007669"/>
    <property type="project" value="EnsemblFungi"/>
</dbReference>
<dbReference type="SUPFAM" id="SSF51430">
    <property type="entry name" value="NAD(P)-linked oxidoreductase"/>
    <property type="match status" value="1"/>
</dbReference>
<keyword evidence="4" id="KW-0812">Transmembrane</keyword>
<dbReference type="GO" id="GO:0004032">
    <property type="term" value="F:aldose reductase (NADPH) activity"/>
    <property type="evidence" value="ECO:0000318"/>
    <property type="project" value="GO_Central"/>
</dbReference>
<keyword evidence="7" id="KW-1185">Reference proteome</keyword>
<dbReference type="Proteomes" id="UP000002149">
    <property type="component" value="Chromosome 8"/>
</dbReference>
<dbReference type="HOGENOM" id="CLU_023205_0_3_1"/>
<accession>Q55LL2</accession>
<keyword evidence="4" id="KW-1133">Transmembrane helix</keyword>
<dbReference type="InterPro" id="IPR044494">
    <property type="entry name" value="AKR3C2/3"/>
</dbReference>
<proteinExistence type="predicted"/>
<feature type="binding site" evidence="2">
    <location>
        <position position="106"/>
    </location>
    <ligand>
        <name>substrate</name>
    </ligand>
</feature>
<dbReference type="PIRSF" id="PIRSF000097">
    <property type="entry name" value="AKR"/>
    <property type="match status" value="1"/>
</dbReference>
<dbReference type="GeneID" id="3259068"/>
<accession>Q5KD52</accession>
<evidence type="ECO:0000256" key="4">
    <source>
        <dbReference type="SAM" id="Phobius"/>
    </source>
</evidence>
<evidence type="ECO:0000313" key="6">
    <source>
        <dbReference type="EMBL" id="AAW45195.2"/>
    </source>
</evidence>
<feature type="active site" description="Proton donor" evidence="1">
    <location>
        <position position="50"/>
    </location>
</feature>
<keyword evidence="4" id="KW-0472">Membrane</keyword>
<feature type="transmembrane region" description="Helical" evidence="4">
    <location>
        <begin position="298"/>
        <end position="316"/>
    </location>
</feature>
<feature type="site" description="Lowers pKa of active site Tyr" evidence="3">
    <location>
        <position position="75"/>
    </location>
</feature>
<dbReference type="VEuPathDB" id="FungiDB:CNH03320"/>
<dbReference type="EMBL" id="AE017348">
    <property type="protein sequence ID" value="AAW45195.2"/>
    <property type="molecule type" value="Genomic_DNA"/>
</dbReference>
<dbReference type="GO" id="GO:0047018">
    <property type="term" value="F:indole-3-acetaldehyde reductase (NADH) activity"/>
    <property type="evidence" value="ECO:0007669"/>
    <property type="project" value="EnsemblFungi"/>
</dbReference>
<evidence type="ECO:0000313" key="7">
    <source>
        <dbReference type="Proteomes" id="UP000002149"/>
    </source>
</evidence>
<dbReference type="GO" id="GO:0047019">
    <property type="term" value="F:indole-3-acetaldehyde reductase (NADPH) activity"/>
    <property type="evidence" value="ECO:0007669"/>
    <property type="project" value="EnsemblFungi"/>
</dbReference>
<dbReference type="PANTHER" id="PTHR11732">
    <property type="entry name" value="ALDO/KETO REDUCTASE"/>
    <property type="match status" value="1"/>
</dbReference>
<dbReference type="InterPro" id="IPR020471">
    <property type="entry name" value="AKR"/>
</dbReference>